<feature type="transmembrane region" description="Helical" evidence="1">
    <location>
        <begin position="90"/>
        <end position="108"/>
    </location>
</feature>
<keyword evidence="1" id="KW-1133">Transmembrane helix</keyword>
<protein>
    <recommendedName>
        <fullName evidence="2">Acyltransferase 3 domain-containing protein</fullName>
    </recommendedName>
</protein>
<feature type="transmembrane region" description="Helical" evidence="1">
    <location>
        <begin position="12"/>
        <end position="30"/>
    </location>
</feature>
<feature type="transmembrane region" description="Helical" evidence="1">
    <location>
        <begin position="230"/>
        <end position="251"/>
    </location>
</feature>
<dbReference type="Proteomes" id="UP000003346">
    <property type="component" value="Unassembled WGS sequence"/>
</dbReference>
<sequence length="349" mass="40525">MGKARDSKFELLRIFSIFLIILSHFSYYGLQPRLRAGISLLNYLGIRLFLPYGEIGVAIFILITGYFIGDKEFTFKDGFKKASQVWLETIFYSVLIFVLCIFFARGYIKLTLGSFVRSFLPFSFSEYWFVTAYIMLMILVPFLNILTKFLDKKQFSLLLIVTIIFCDVLPNNIASSSWGLGEIIASYLVGSYVKMYDLKINFKKIIIFIVLIFMYVGGFLVSYAKGFDYSLQFINGGIFPLIIATELFLIIKKQKPFHNFYINKLASTVFAGYLITEHEFIREIIWKLLAFKNVDNVWIADFSGFIGIILILFIGVFTVDLIRQYLFKILKINLLKDEIEDKIFRTLFS</sequence>
<feature type="domain" description="Acyltransferase 3" evidence="2">
    <location>
        <begin position="9"/>
        <end position="314"/>
    </location>
</feature>
<feature type="transmembrane region" description="Helical" evidence="1">
    <location>
        <begin position="296"/>
        <end position="322"/>
    </location>
</feature>
<organism evidence="3 4">
    <name type="scientific">Oenococcus oeni ATCC BAA-1163</name>
    <dbReference type="NCBI Taxonomy" id="379360"/>
    <lineage>
        <taxon>Bacteria</taxon>
        <taxon>Bacillati</taxon>
        <taxon>Bacillota</taxon>
        <taxon>Bacilli</taxon>
        <taxon>Lactobacillales</taxon>
        <taxon>Lactobacillaceae</taxon>
        <taxon>Oenococcus</taxon>
    </lineage>
</organism>
<dbReference type="Pfam" id="PF01757">
    <property type="entry name" value="Acyl_transf_3"/>
    <property type="match status" value="1"/>
</dbReference>
<evidence type="ECO:0000259" key="2">
    <source>
        <dbReference type="Pfam" id="PF01757"/>
    </source>
</evidence>
<dbReference type="AlphaFoldDB" id="A0NKE7"/>
<keyword evidence="1" id="KW-0472">Membrane</keyword>
<feature type="transmembrane region" description="Helical" evidence="1">
    <location>
        <begin position="154"/>
        <end position="170"/>
    </location>
</feature>
<gene>
    <name evidence="3" type="ORF">OENOO_63031</name>
</gene>
<reference evidence="3 4" key="1">
    <citation type="submission" date="2006-11" db="EMBL/GenBank/DDBJ databases">
        <authorList>
            <consortium name="Laboratoire de Microbiologie (Universite Bourgogne)"/>
            <consortium name="GENOME Express"/>
            <consortium name="UMR Oenologie Ampelologie (Universite Bordeaux 2)"/>
            <person name="Guzzo J."/>
        </authorList>
    </citation>
    <scope>NUCLEOTIDE SEQUENCE [LARGE SCALE GENOMIC DNA]</scope>
    <source>
        <strain evidence="3 4">ATCC BAA-1163</strain>
    </source>
</reference>
<accession>A0NKE7</accession>
<dbReference type="HOGENOM" id="CLU_061343_1_0_9"/>
<dbReference type="InterPro" id="IPR002656">
    <property type="entry name" value="Acyl_transf_3_dom"/>
</dbReference>
<feature type="transmembrane region" description="Helical" evidence="1">
    <location>
        <begin position="50"/>
        <end position="69"/>
    </location>
</feature>
<comment type="caution">
    <text evidence="3">The sequence shown here is derived from an EMBL/GenBank/DDBJ whole genome shotgun (WGS) entry which is preliminary data.</text>
</comment>
<dbReference type="EMBL" id="AAUV01000058">
    <property type="protein sequence ID" value="EAV39000.1"/>
    <property type="molecule type" value="Genomic_DNA"/>
</dbReference>
<dbReference type="GO" id="GO:0016747">
    <property type="term" value="F:acyltransferase activity, transferring groups other than amino-acyl groups"/>
    <property type="evidence" value="ECO:0007669"/>
    <property type="project" value="InterPro"/>
</dbReference>
<proteinExistence type="predicted"/>
<feature type="transmembrane region" description="Helical" evidence="1">
    <location>
        <begin position="128"/>
        <end position="147"/>
    </location>
</feature>
<name>A0NKE7_OENOE</name>
<evidence type="ECO:0000313" key="3">
    <source>
        <dbReference type="EMBL" id="EAV39000.1"/>
    </source>
</evidence>
<feature type="transmembrane region" description="Helical" evidence="1">
    <location>
        <begin position="205"/>
        <end position="224"/>
    </location>
</feature>
<keyword evidence="1" id="KW-0812">Transmembrane</keyword>
<evidence type="ECO:0000313" key="4">
    <source>
        <dbReference type="Proteomes" id="UP000003346"/>
    </source>
</evidence>
<evidence type="ECO:0000256" key="1">
    <source>
        <dbReference type="SAM" id="Phobius"/>
    </source>
</evidence>